<accession>A0AA39R6R4</accession>
<evidence type="ECO:0000313" key="3">
    <source>
        <dbReference type="Proteomes" id="UP001166286"/>
    </source>
</evidence>
<dbReference type="EMBL" id="JAFEKC020000005">
    <property type="protein sequence ID" value="KAK0514461.1"/>
    <property type="molecule type" value="Genomic_DNA"/>
</dbReference>
<comment type="caution">
    <text evidence="2">The sequence shown here is derived from an EMBL/GenBank/DDBJ whole genome shotgun (WGS) entry which is preliminary data.</text>
</comment>
<feature type="region of interest" description="Disordered" evidence="1">
    <location>
        <begin position="109"/>
        <end position="135"/>
    </location>
</feature>
<organism evidence="2 3">
    <name type="scientific">Cladonia borealis</name>
    <dbReference type="NCBI Taxonomy" id="184061"/>
    <lineage>
        <taxon>Eukaryota</taxon>
        <taxon>Fungi</taxon>
        <taxon>Dikarya</taxon>
        <taxon>Ascomycota</taxon>
        <taxon>Pezizomycotina</taxon>
        <taxon>Lecanoromycetes</taxon>
        <taxon>OSLEUM clade</taxon>
        <taxon>Lecanoromycetidae</taxon>
        <taxon>Lecanorales</taxon>
        <taxon>Lecanorineae</taxon>
        <taxon>Cladoniaceae</taxon>
        <taxon>Cladonia</taxon>
    </lineage>
</organism>
<dbReference type="Proteomes" id="UP001166286">
    <property type="component" value="Unassembled WGS sequence"/>
</dbReference>
<feature type="region of interest" description="Disordered" evidence="1">
    <location>
        <begin position="1"/>
        <end position="33"/>
    </location>
</feature>
<keyword evidence="3" id="KW-1185">Reference proteome</keyword>
<evidence type="ECO:0000313" key="2">
    <source>
        <dbReference type="EMBL" id="KAK0514461.1"/>
    </source>
</evidence>
<feature type="compositionally biased region" description="Low complexity" evidence="1">
    <location>
        <begin position="19"/>
        <end position="30"/>
    </location>
</feature>
<dbReference type="AlphaFoldDB" id="A0AA39R6R4"/>
<gene>
    <name evidence="2" type="ORF">JMJ35_003078</name>
</gene>
<reference evidence="2" key="1">
    <citation type="submission" date="2023-03" db="EMBL/GenBank/DDBJ databases">
        <title>Complete genome of Cladonia borealis.</title>
        <authorList>
            <person name="Park H."/>
        </authorList>
    </citation>
    <scope>NUCLEOTIDE SEQUENCE</scope>
    <source>
        <strain evidence="2">ANT050790</strain>
    </source>
</reference>
<proteinExistence type="predicted"/>
<sequence>MITPNDHPKVMKTGDFLETSESTPPNSPNSKVQTAWNTVKTNFKDRSSVPDLRRWMSFTRTSEPEPLEDLPATLGRRSEDEMESLFCDSLLGLMERTHRFDYLDFTREPVKRRSSERSENNPGQTPRAKRFSWTR</sequence>
<name>A0AA39R6R4_9LECA</name>
<evidence type="ECO:0000256" key="1">
    <source>
        <dbReference type="SAM" id="MobiDB-lite"/>
    </source>
</evidence>
<feature type="compositionally biased region" description="Basic and acidic residues" evidence="1">
    <location>
        <begin position="109"/>
        <end position="119"/>
    </location>
</feature>
<protein>
    <submittedName>
        <fullName evidence="2">Uncharacterized protein</fullName>
    </submittedName>
</protein>